<name>A0AB39AJ84_9CAUD</name>
<dbReference type="EMBL" id="PP934186">
    <property type="protein sequence ID" value="XDG30781.1"/>
    <property type="molecule type" value="Genomic_DNA"/>
</dbReference>
<sequence length="91" mass="10443">MLYVDNDKYFNTKLESTDVLVWKKFLDILGVPAWRFFSSENPIFLSDNTLGIAVFESGLSEEKGKFIVSTYSKGTWVDENCLDITYSVINK</sequence>
<accession>A0AB39AJ84</accession>
<protein>
    <submittedName>
        <fullName evidence="1">Uncharacterized protein</fullName>
    </submittedName>
</protein>
<reference evidence="1" key="1">
    <citation type="submission" date="2024-06" db="EMBL/GenBank/DDBJ databases">
        <authorList>
            <person name="Yang R."/>
        </authorList>
    </citation>
    <scope>NUCLEOTIDE SEQUENCE</scope>
</reference>
<proteinExistence type="predicted"/>
<evidence type="ECO:0000313" key="1">
    <source>
        <dbReference type="EMBL" id="XDG30781.1"/>
    </source>
</evidence>
<organism evidence="1">
    <name type="scientific">Vibrio phage P018-4</name>
    <dbReference type="NCBI Taxonomy" id="3229728"/>
    <lineage>
        <taxon>Viruses</taxon>
        <taxon>Duplodnaviria</taxon>
        <taxon>Heunggongvirae</taxon>
        <taxon>Uroviricota</taxon>
        <taxon>Caudoviricetes</taxon>
    </lineage>
</organism>